<evidence type="ECO:0000313" key="1">
    <source>
        <dbReference type="EMBL" id="SVC34067.1"/>
    </source>
</evidence>
<reference evidence="1" key="1">
    <citation type="submission" date="2018-05" db="EMBL/GenBank/DDBJ databases">
        <authorList>
            <person name="Lanie J.A."/>
            <person name="Ng W.-L."/>
            <person name="Kazmierczak K.M."/>
            <person name="Andrzejewski T.M."/>
            <person name="Davidsen T.M."/>
            <person name="Wayne K.J."/>
            <person name="Tettelin H."/>
            <person name="Glass J.I."/>
            <person name="Rusch D."/>
            <person name="Podicherti R."/>
            <person name="Tsui H.-C.T."/>
            <person name="Winkler M.E."/>
        </authorList>
    </citation>
    <scope>NUCLEOTIDE SEQUENCE</scope>
</reference>
<feature type="non-terminal residue" evidence="1">
    <location>
        <position position="1"/>
    </location>
</feature>
<proteinExistence type="predicted"/>
<accession>A0A382LFY6</accession>
<organism evidence="1">
    <name type="scientific">marine metagenome</name>
    <dbReference type="NCBI Taxonomy" id="408172"/>
    <lineage>
        <taxon>unclassified sequences</taxon>
        <taxon>metagenomes</taxon>
        <taxon>ecological metagenomes</taxon>
    </lineage>
</organism>
<protein>
    <submittedName>
        <fullName evidence="1">Uncharacterized protein</fullName>
    </submittedName>
</protein>
<dbReference type="EMBL" id="UINC01086007">
    <property type="protein sequence ID" value="SVC34067.1"/>
    <property type="molecule type" value="Genomic_DNA"/>
</dbReference>
<dbReference type="AlphaFoldDB" id="A0A382LFY6"/>
<gene>
    <name evidence="1" type="ORF">METZ01_LOCUS286921</name>
</gene>
<name>A0A382LFY6_9ZZZZ</name>
<sequence>INYFYFIGCGLGIVINIVKYVRNWPKSNDFGLKPEFFRWNSSFSLTISSLAIVSIL</sequence>